<reference evidence="3" key="1">
    <citation type="journal article" date="2017" name="Plant J.">
        <title>The pomegranate (Punica granatum L.) genome and the genomics of punicalagin biosynthesis.</title>
        <authorList>
            <person name="Qin G."/>
            <person name="Xu C."/>
            <person name="Ming R."/>
            <person name="Tang H."/>
            <person name="Guyot R."/>
            <person name="Kramer E.M."/>
            <person name="Hu Y."/>
            <person name="Yi X."/>
            <person name="Qi Y."/>
            <person name="Xu X."/>
            <person name="Gao Z."/>
            <person name="Pan H."/>
            <person name="Jian J."/>
            <person name="Tian Y."/>
            <person name="Yue Z."/>
            <person name="Xu Y."/>
        </authorList>
    </citation>
    <scope>NUCLEOTIDE SEQUENCE [LARGE SCALE GENOMIC DNA]</scope>
    <source>
        <strain evidence="3">cv. Dabenzi</strain>
    </source>
</reference>
<dbReference type="AlphaFoldDB" id="A0A218WR77"/>
<feature type="region of interest" description="Disordered" evidence="1">
    <location>
        <begin position="1"/>
        <end position="57"/>
    </location>
</feature>
<evidence type="ECO:0000256" key="1">
    <source>
        <dbReference type="SAM" id="MobiDB-lite"/>
    </source>
</evidence>
<comment type="caution">
    <text evidence="2">The sequence shown here is derived from an EMBL/GenBank/DDBJ whole genome shotgun (WGS) entry which is preliminary data.</text>
</comment>
<gene>
    <name evidence="2" type="ORF">CDL15_Pgr021070</name>
</gene>
<dbReference type="Proteomes" id="UP000197138">
    <property type="component" value="Unassembled WGS sequence"/>
</dbReference>
<accession>A0A218WR77</accession>
<name>A0A218WR77_PUNGR</name>
<proteinExistence type="predicted"/>
<evidence type="ECO:0000313" key="2">
    <source>
        <dbReference type="EMBL" id="OWM75354.1"/>
    </source>
</evidence>
<dbReference type="EMBL" id="MTKT01003257">
    <property type="protein sequence ID" value="OWM75354.1"/>
    <property type="molecule type" value="Genomic_DNA"/>
</dbReference>
<sequence>MQGRNPKVNARPEANVRSKLNVVNAGPEPDAGLEPDAGPKPNAVNAGPEPDAGLEPDVGQEAQCSKCWVNRKVQEMQKQGSILRNSARRCNVVTLICLRSCFVEQRWGLSVEIPMSWMDGRDTIRVLWRVGEVLVCWRTLSRCGQEAEQGVPYQDDRKIRLGLVNMNDVLFFENCMMHVCEESKCPRLNRNYMYIALEMEKTQVARRPTRWTVVSVGLKACMEA</sequence>
<organism evidence="2 3">
    <name type="scientific">Punica granatum</name>
    <name type="common">Pomegranate</name>
    <dbReference type="NCBI Taxonomy" id="22663"/>
    <lineage>
        <taxon>Eukaryota</taxon>
        <taxon>Viridiplantae</taxon>
        <taxon>Streptophyta</taxon>
        <taxon>Embryophyta</taxon>
        <taxon>Tracheophyta</taxon>
        <taxon>Spermatophyta</taxon>
        <taxon>Magnoliopsida</taxon>
        <taxon>eudicotyledons</taxon>
        <taxon>Gunneridae</taxon>
        <taxon>Pentapetalae</taxon>
        <taxon>rosids</taxon>
        <taxon>malvids</taxon>
        <taxon>Myrtales</taxon>
        <taxon>Lythraceae</taxon>
        <taxon>Punica</taxon>
    </lineage>
</organism>
<evidence type="ECO:0000313" key="3">
    <source>
        <dbReference type="Proteomes" id="UP000197138"/>
    </source>
</evidence>
<protein>
    <submittedName>
        <fullName evidence="2">Uncharacterized protein</fullName>
    </submittedName>
</protein>